<dbReference type="HOGENOM" id="CLU_2810646_0_0_9"/>
<dbReference type="EMBL" id="AEEN01000012">
    <property type="protein sequence ID" value="EFM31456.1"/>
    <property type="molecule type" value="Genomic_DNA"/>
</dbReference>
<name>E0PQK9_STRMT</name>
<keyword evidence="1" id="KW-0812">Transmembrane</keyword>
<evidence type="ECO:0000313" key="2">
    <source>
        <dbReference type="EMBL" id="EFM31456.1"/>
    </source>
</evidence>
<proteinExistence type="predicted"/>
<reference evidence="2 3" key="1">
    <citation type="submission" date="2010-07" db="EMBL/GenBank/DDBJ databases">
        <authorList>
            <person name="Muzny D."/>
            <person name="Qin X."/>
            <person name="Deng J."/>
            <person name="Jiang H."/>
            <person name="Liu Y."/>
            <person name="Qu J."/>
            <person name="Song X.-Z."/>
            <person name="Zhang L."/>
            <person name="Thornton R."/>
            <person name="Coyle M."/>
            <person name="Francisco L."/>
            <person name="Jackson L."/>
            <person name="Javaid M."/>
            <person name="Korchina V."/>
            <person name="Kovar C."/>
            <person name="Mata R."/>
            <person name="Mathew T."/>
            <person name="Ngo R."/>
            <person name="Nguyen L."/>
            <person name="Nguyen N."/>
            <person name="Okwuonu G."/>
            <person name="Ongeri F."/>
            <person name="Pham C."/>
            <person name="Simmons D."/>
            <person name="Wilczek-Boney K."/>
            <person name="Hale W."/>
            <person name="Jakkamsetti A."/>
            <person name="Pham P."/>
            <person name="Ruth R."/>
            <person name="San Lucas F."/>
            <person name="Warren J."/>
            <person name="Zhang J."/>
            <person name="Zhao Z."/>
            <person name="Zhou C."/>
            <person name="Zhu D."/>
            <person name="Lee S."/>
            <person name="Bess C."/>
            <person name="Blankenburg K."/>
            <person name="Forbes L."/>
            <person name="Fu Q."/>
            <person name="Gubbala S."/>
            <person name="Hirani K."/>
            <person name="Jayaseelan J.C."/>
            <person name="Lara F."/>
            <person name="Munidasa M."/>
            <person name="Palculict T."/>
            <person name="Patil S."/>
            <person name="Pu L.-L."/>
            <person name="Saada N."/>
            <person name="Tang L."/>
            <person name="Weissenberger G."/>
            <person name="Zhu Y."/>
            <person name="Hemphill L."/>
            <person name="Shang Y."/>
            <person name="Youmans B."/>
            <person name="Ayvaz T."/>
            <person name="Ross M."/>
            <person name="Santibanez J."/>
            <person name="Aqrawi P."/>
            <person name="Gross S."/>
            <person name="Joshi V."/>
            <person name="Fowler G."/>
            <person name="Nazareth L."/>
            <person name="Reid J."/>
            <person name="Worley K."/>
            <person name="Petrosino J."/>
            <person name="Highlander S."/>
            <person name="Gibbs R."/>
        </authorList>
    </citation>
    <scope>NUCLEOTIDE SEQUENCE [LARGE SCALE GENOMIC DNA]</scope>
    <source>
        <strain evidence="2 3">ATCC 6249</strain>
    </source>
</reference>
<evidence type="ECO:0000256" key="1">
    <source>
        <dbReference type="SAM" id="Phobius"/>
    </source>
</evidence>
<sequence length="67" mass="7839">MGIVAKGKNRRKPLSRAVFYTVYMPPANIIIYISLSGLLLFMVFKKRKTIKKYKKISFWGQVWGENI</sequence>
<dbReference type="Proteomes" id="UP000003823">
    <property type="component" value="Unassembled WGS sequence"/>
</dbReference>
<feature type="transmembrane region" description="Helical" evidence="1">
    <location>
        <begin position="20"/>
        <end position="44"/>
    </location>
</feature>
<accession>E0PQK9</accession>
<protein>
    <submittedName>
        <fullName evidence="2">Uncharacterized protein</fullName>
    </submittedName>
</protein>
<keyword evidence="1" id="KW-0472">Membrane</keyword>
<comment type="caution">
    <text evidence="2">The sequence shown here is derived from an EMBL/GenBank/DDBJ whole genome shotgun (WGS) entry which is preliminary data.</text>
</comment>
<gene>
    <name evidence="2" type="ORF">HMPREF8571_0826</name>
</gene>
<organism evidence="2 3">
    <name type="scientific">Streptococcus mitis ATCC 6249</name>
    <dbReference type="NCBI Taxonomy" id="864567"/>
    <lineage>
        <taxon>Bacteria</taxon>
        <taxon>Bacillati</taxon>
        <taxon>Bacillota</taxon>
        <taxon>Bacilli</taxon>
        <taxon>Lactobacillales</taxon>
        <taxon>Streptococcaceae</taxon>
        <taxon>Streptococcus</taxon>
        <taxon>Streptococcus mitis group</taxon>
    </lineage>
</organism>
<evidence type="ECO:0000313" key="3">
    <source>
        <dbReference type="Proteomes" id="UP000003823"/>
    </source>
</evidence>
<dbReference type="AlphaFoldDB" id="E0PQK9"/>
<keyword evidence="1" id="KW-1133">Transmembrane helix</keyword>